<keyword evidence="11" id="KW-1185">Reference proteome</keyword>
<evidence type="ECO:0000256" key="4">
    <source>
        <dbReference type="ARBA" id="ARBA00022763"/>
    </source>
</evidence>
<feature type="region of interest" description="Disordered" evidence="8">
    <location>
        <begin position="198"/>
        <end position="220"/>
    </location>
</feature>
<keyword evidence="6" id="KW-0539">Nucleus</keyword>
<gene>
    <name evidence="10" type="ORF">PG991_004363</name>
</gene>
<dbReference type="InterPro" id="IPR057927">
    <property type="entry name" value="RAD24-like_helical"/>
</dbReference>
<keyword evidence="7" id="KW-0131">Cell cycle</keyword>
<feature type="domain" description="Checkpoint protein RAD24-like helical bundle" evidence="9">
    <location>
        <begin position="526"/>
        <end position="632"/>
    </location>
</feature>
<dbReference type="Proteomes" id="UP001396898">
    <property type="component" value="Unassembled WGS sequence"/>
</dbReference>
<organism evidence="10 11">
    <name type="scientific">Apiospora marii</name>
    <dbReference type="NCBI Taxonomy" id="335849"/>
    <lineage>
        <taxon>Eukaryota</taxon>
        <taxon>Fungi</taxon>
        <taxon>Dikarya</taxon>
        <taxon>Ascomycota</taxon>
        <taxon>Pezizomycotina</taxon>
        <taxon>Sordariomycetes</taxon>
        <taxon>Xylariomycetidae</taxon>
        <taxon>Amphisphaeriales</taxon>
        <taxon>Apiosporaceae</taxon>
        <taxon>Apiospora</taxon>
    </lineage>
</organism>
<evidence type="ECO:0000313" key="10">
    <source>
        <dbReference type="EMBL" id="KAK8027307.1"/>
    </source>
</evidence>
<evidence type="ECO:0000256" key="7">
    <source>
        <dbReference type="ARBA" id="ARBA00023306"/>
    </source>
</evidence>
<dbReference type="InterPro" id="IPR004582">
    <property type="entry name" value="Checkpoint_prot_Rad17_Rad24"/>
</dbReference>
<keyword evidence="5" id="KW-0067">ATP-binding</keyword>
<dbReference type="Gene3D" id="3.40.50.300">
    <property type="entry name" value="P-loop containing nucleotide triphosphate hydrolases"/>
    <property type="match status" value="1"/>
</dbReference>
<feature type="region of interest" description="Disordered" evidence="8">
    <location>
        <begin position="1"/>
        <end position="122"/>
    </location>
</feature>
<dbReference type="InterPro" id="IPR027417">
    <property type="entry name" value="P-loop_NTPase"/>
</dbReference>
<name>A0ABR1S636_9PEZI</name>
<proteinExistence type="inferred from homology"/>
<evidence type="ECO:0000259" key="9">
    <source>
        <dbReference type="Pfam" id="PF25812"/>
    </source>
</evidence>
<keyword evidence="3" id="KW-0547">Nucleotide-binding</keyword>
<dbReference type="SUPFAM" id="SSF52540">
    <property type="entry name" value="P-loop containing nucleoside triphosphate hydrolases"/>
    <property type="match status" value="1"/>
</dbReference>
<protein>
    <submittedName>
        <fullName evidence="10">Cell cycle checkpoint protein RAD17</fullName>
    </submittedName>
</protein>
<dbReference type="Pfam" id="PF25812">
    <property type="entry name" value="RAD24_helical"/>
    <property type="match status" value="1"/>
</dbReference>
<dbReference type="PANTHER" id="PTHR12172:SF0">
    <property type="entry name" value="CELL CYCLE CHECKPOINT PROTEIN RAD17"/>
    <property type="match status" value="1"/>
</dbReference>
<comment type="subcellular location">
    <subcellularLocation>
        <location evidence="1">Nucleus</location>
    </subcellularLocation>
</comment>
<dbReference type="Pfam" id="PF03215">
    <property type="entry name" value="Rad17"/>
    <property type="match status" value="1"/>
</dbReference>
<feature type="compositionally biased region" description="Polar residues" evidence="8">
    <location>
        <begin position="24"/>
        <end position="54"/>
    </location>
</feature>
<feature type="compositionally biased region" description="Basic and acidic residues" evidence="8">
    <location>
        <begin position="107"/>
        <end position="121"/>
    </location>
</feature>
<dbReference type="EMBL" id="JAQQWI010000007">
    <property type="protein sequence ID" value="KAK8027307.1"/>
    <property type="molecule type" value="Genomic_DNA"/>
</dbReference>
<evidence type="ECO:0000256" key="5">
    <source>
        <dbReference type="ARBA" id="ARBA00022840"/>
    </source>
</evidence>
<evidence type="ECO:0000313" key="11">
    <source>
        <dbReference type="Proteomes" id="UP001396898"/>
    </source>
</evidence>
<reference evidence="10 11" key="1">
    <citation type="submission" date="2023-01" db="EMBL/GenBank/DDBJ databases">
        <title>Analysis of 21 Apiospora genomes using comparative genomics revels a genus with tremendous synthesis potential of carbohydrate active enzymes and secondary metabolites.</title>
        <authorList>
            <person name="Sorensen T."/>
        </authorList>
    </citation>
    <scope>NUCLEOTIDE SEQUENCE [LARGE SCALE GENOMIC DNA]</scope>
    <source>
        <strain evidence="10 11">CBS 20057</strain>
    </source>
</reference>
<feature type="region of interest" description="Disordered" evidence="8">
    <location>
        <begin position="794"/>
        <end position="864"/>
    </location>
</feature>
<evidence type="ECO:0000256" key="3">
    <source>
        <dbReference type="ARBA" id="ARBA00022741"/>
    </source>
</evidence>
<feature type="compositionally biased region" description="Acidic residues" evidence="8">
    <location>
        <begin position="802"/>
        <end position="813"/>
    </location>
</feature>
<feature type="compositionally biased region" description="Basic residues" evidence="8">
    <location>
        <begin position="1"/>
        <end position="12"/>
    </location>
</feature>
<sequence>MAPPTKRRKRNVVHASDDEEELQPQANNTLANYLFSSPNQNPVSTANTSRAGSPSPSPIAKRTLRPSNVNDRRQPPPHKTLRSGAAPPIKSKRPEPSVSPRKTRNRTAADEKSGSKGKTADLKTLFSRQAERAIATPSSSVVDDILSDPISDEDGVVDVSTTTTSRVAANARKRFREGTQGDAGHDMGTAVTASQRFLRPPRPTTPVAPADDQRPWSERFGPSNLDELAVHKKKVTDVRRWLEDVIAGRMRQRLLILKGAAGTGKTTTMRLLAKDMKCELLEWRNPTVAGSGLGFQSASAQFEEFMGRSGKFGQLDTDSDVPTTASISTATMSENARKIIMIEEFPNTFTKSSTALQSFRGTILQYLAANTPSLAAFGQTSSKVPITPVVMVISETLLTTTSASADSFTAHRLLGPEITRHPGAGMIEFNAVAPTLLAGALDLIVKKEARKSGRKRTPGPLVLKRLGEIGDIRSAVSSLEFLCLKGDDEADWGSRVTFAKPKRGAKDIVALTKGEQESLELVTQRESSLGIFHAVGKVVYNKRDEKPMSSQTPEGKAEMLPGFLAASARPKQSEVVVDHLIDETGTDTHTFISALHENYVLSCAPTGSSDQFSAVDYINECIEYLSESDLLCPTNDMFFGGRGFGSGTFAGRDSASHVLRQEEIAFEVATRGLLFSLPNPVKRIGTTSNRKGGDAFKMFYPTSLKLWREKEELGGMVDLWSTKLLRGEESSSQSITTGQCDGAYSRSSSAVAVLGSSARKELLLERLPYMTHIARRRRTSLSNLRLRELEKVVSFSGTSGTPDEEAADVDDTNPADTESWATDKATQESSPRKKKLAIRPKSDGSSAGPAVQKLVLSDDDIEDD</sequence>
<evidence type="ECO:0000256" key="8">
    <source>
        <dbReference type="SAM" id="MobiDB-lite"/>
    </source>
</evidence>
<comment type="caution">
    <text evidence="10">The sequence shown here is derived from an EMBL/GenBank/DDBJ whole genome shotgun (WGS) entry which is preliminary data.</text>
</comment>
<dbReference type="PANTHER" id="PTHR12172">
    <property type="entry name" value="CELL CYCLE CHECKPOINT PROTEIN RAD17"/>
    <property type="match status" value="1"/>
</dbReference>
<accession>A0ABR1S636</accession>
<evidence type="ECO:0000256" key="1">
    <source>
        <dbReference type="ARBA" id="ARBA00004123"/>
    </source>
</evidence>
<comment type="similarity">
    <text evidence="2">Belongs to the rad17/RAD24 family.</text>
</comment>
<keyword evidence="4" id="KW-0227">DNA damage</keyword>
<evidence type="ECO:0000256" key="2">
    <source>
        <dbReference type="ARBA" id="ARBA00006168"/>
    </source>
</evidence>
<evidence type="ECO:0000256" key="6">
    <source>
        <dbReference type="ARBA" id="ARBA00023242"/>
    </source>
</evidence>